<comment type="caution">
    <text evidence="1">The sequence shown here is derived from an EMBL/GenBank/DDBJ whole genome shotgun (WGS) entry which is preliminary data.</text>
</comment>
<evidence type="ECO:0000313" key="1">
    <source>
        <dbReference type="EMBL" id="KAK9081016.1"/>
    </source>
</evidence>
<gene>
    <name evidence="1" type="ORF">Syun_030696</name>
</gene>
<organism evidence="1 2">
    <name type="scientific">Stephania yunnanensis</name>
    <dbReference type="NCBI Taxonomy" id="152371"/>
    <lineage>
        <taxon>Eukaryota</taxon>
        <taxon>Viridiplantae</taxon>
        <taxon>Streptophyta</taxon>
        <taxon>Embryophyta</taxon>
        <taxon>Tracheophyta</taxon>
        <taxon>Spermatophyta</taxon>
        <taxon>Magnoliopsida</taxon>
        <taxon>Ranunculales</taxon>
        <taxon>Menispermaceae</taxon>
        <taxon>Menispermoideae</taxon>
        <taxon>Cissampelideae</taxon>
        <taxon>Stephania</taxon>
    </lineage>
</organism>
<dbReference type="EMBL" id="JBBNAF010000058">
    <property type="protein sequence ID" value="KAK9081016.1"/>
    <property type="molecule type" value="Genomic_DNA"/>
</dbReference>
<dbReference type="AlphaFoldDB" id="A0AAP0HDS1"/>
<sequence length="146" mass="16676">MSDREKGIRAQIREMDQMLKTMRRGSVKNRADKSYPDLSLVRSQSDLGRDMILRDLSFRIEAQENHTRQLLQLTAHMSINRVADQAKRRLMTTSEPAEDCYDLLVLRYQTISELSNVTKPLNSVSDTKLHQTTILAASLASSNILL</sequence>
<name>A0AAP0HDS1_9MAGN</name>
<reference evidence="1 2" key="1">
    <citation type="submission" date="2024-01" db="EMBL/GenBank/DDBJ databases">
        <title>Genome assemblies of Stephania.</title>
        <authorList>
            <person name="Yang L."/>
        </authorList>
    </citation>
    <scope>NUCLEOTIDE SEQUENCE [LARGE SCALE GENOMIC DNA]</scope>
    <source>
        <strain evidence="1">YNDBR</strain>
        <tissue evidence="1">Leaf</tissue>
    </source>
</reference>
<protein>
    <submittedName>
        <fullName evidence="1">Uncharacterized protein</fullName>
    </submittedName>
</protein>
<accession>A0AAP0HDS1</accession>
<keyword evidence="2" id="KW-1185">Reference proteome</keyword>
<dbReference type="Proteomes" id="UP001420932">
    <property type="component" value="Unassembled WGS sequence"/>
</dbReference>
<evidence type="ECO:0000313" key="2">
    <source>
        <dbReference type="Proteomes" id="UP001420932"/>
    </source>
</evidence>
<proteinExistence type="predicted"/>